<dbReference type="SUPFAM" id="SSF51556">
    <property type="entry name" value="Metallo-dependent hydrolases"/>
    <property type="match status" value="1"/>
</dbReference>
<evidence type="ECO:0000256" key="4">
    <source>
        <dbReference type="ARBA" id="ARBA00022975"/>
    </source>
</evidence>
<dbReference type="GO" id="GO:0005737">
    <property type="term" value="C:cytoplasm"/>
    <property type="evidence" value="ECO:0007669"/>
    <property type="project" value="TreeGrafter"/>
</dbReference>
<organism evidence="6">
    <name type="scientific">marine metagenome</name>
    <dbReference type="NCBI Taxonomy" id="408172"/>
    <lineage>
        <taxon>unclassified sequences</taxon>
        <taxon>metagenomes</taxon>
        <taxon>ecological metagenomes</taxon>
    </lineage>
</organism>
<dbReference type="Gene3D" id="3.20.20.140">
    <property type="entry name" value="Metal-dependent hydrolases"/>
    <property type="match status" value="1"/>
</dbReference>
<reference evidence="6" key="1">
    <citation type="submission" date="2018-05" db="EMBL/GenBank/DDBJ databases">
        <authorList>
            <person name="Lanie J.A."/>
            <person name="Ng W.-L."/>
            <person name="Kazmierczak K.M."/>
            <person name="Andrzejewski T.M."/>
            <person name="Davidsen T.M."/>
            <person name="Wayne K.J."/>
            <person name="Tettelin H."/>
            <person name="Glass J.I."/>
            <person name="Rusch D."/>
            <person name="Podicherti R."/>
            <person name="Tsui H.-C.T."/>
            <person name="Winkler M.E."/>
        </authorList>
    </citation>
    <scope>NUCLEOTIDE SEQUENCE</scope>
</reference>
<accession>A0A381QKB2</accession>
<dbReference type="InterPro" id="IPR024403">
    <property type="entry name" value="DHOase_cat"/>
</dbReference>
<dbReference type="SUPFAM" id="SSF51338">
    <property type="entry name" value="Composite domain of metallo-dependent hydrolases"/>
    <property type="match status" value="2"/>
</dbReference>
<dbReference type="AlphaFoldDB" id="A0A381QKB2"/>
<dbReference type="GO" id="GO:0004151">
    <property type="term" value="F:dihydroorotase activity"/>
    <property type="evidence" value="ECO:0007669"/>
    <property type="project" value="InterPro"/>
</dbReference>
<dbReference type="GO" id="GO:0006221">
    <property type="term" value="P:pyrimidine nucleotide biosynthetic process"/>
    <property type="evidence" value="ECO:0007669"/>
    <property type="project" value="UniProtKB-KW"/>
</dbReference>
<evidence type="ECO:0000256" key="2">
    <source>
        <dbReference type="ARBA" id="ARBA00022723"/>
    </source>
</evidence>
<feature type="domain" description="Dihydroorotase catalytic" evidence="5">
    <location>
        <begin position="30"/>
        <end position="216"/>
    </location>
</feature>
<evidence type="ECO:0000256" key="1">
    <source>
        <dbReference type="ARBA" id="ARBA00001947"/>
    </source>
</evidence>
<dbReference type="EMBL" id="UINC01001383">
    <property type="protein sequence ID" value="SUZ79344.1"/>
    <property type="molecule type" value="Genomic_DNA"/>
</dbReference>
<dbReference type="Gene3D" id="2.30.40.10">
    <property type="entry name" value="Urease, subunit C, domain 1"/>
    <property type="match status" value="1"/>
</dbReference>
<evidence type="ECO:0000313" key="6">
    <source>
        <dbReference type="EMBL" id="SUZ79344.1"/>
    </source>
</evidence>
<dbReference type="CDD" id="cd01317">
    <property type="entry name" value="DHOase_IIa"/>
    <property type="match status" value="1"/>
</dbReference>
<dbReference type="Pfam" id="PF12890">
    <property type="entry name" value="DHOase"/>
    <property type="match status" value="1"/>
</dbReference>
<dbReference type="InterPro" id="IPR011059">
    <property type="entry name" value="Metal-dep_hydrolase_composite"/>
</dbReference>
<dbReference type="InterPro" id="IPR004722">
    <property type="entry name" value="DHOase"/>
</dbReference>
<evidence type="ECO:0000256" key="3">
    <source>
        <dbReference type="ARBA" id="ARBA00022801"/>
    </source>
</evidence>
<comment type="cofactor">
    <cofactor evidence="1">
        <name>Zn(2+)</name>
        <dbReference type="ChEBI" id="CHEBI:29105"/>
    </cofactor>
</comment>
<dbReference type="PROSITE" id="PS00482">
    <property type="entry name" value="DIHYDROOROTASE_1"/>
    <property type="match status" value="1"/>
</dbReference>
<dbReference type="NCBIfam" id="TIGR00857">
    <property type="entry name" value="pyrC_multi"/>
    <property type="match status" value="1"/>
</dbReference>
<protein>
    <recommendedName>
        <fullName evidence="5">Dihydroorotase catalytic domain-containing protein</fullName>
    </recommendedName>
</protein>
<sequence>MIKNGSIASIRKTISSRDKDTLKIDCKGLVVTHGFCDIHAHFREPGREDKENLKSGSIAALAGGFTQVCTMPNTNPSIDSAEHIYYICGKSNHLPIDIFPIGAVSKGQKGKELTEMILMKENGAIAFSDDGIPIQNAQFMALALQYAKMIDLPIINHAEDIYLRNEGVMNAGPNSDNLGLKGNPNLAESVMVYRDLALALSLNARLHIPHVSTKESVELIKLFKSKSKLISSEVSPHHLYFCDDDIVGFDTNLKVGPPIRSKNDRKKLIDGIKSGIIDCIATDHAPHTIEDKETTFNDAEFGMIGLESCFGVVNKVLVKENGMSLKSLIEKLTVNPRKVMNINTDLFAIGEKAQITVFNPNEKWTFSEDDIYSKSSNSPFIGHELAGRVKYVFSKNSFFSL</sequence>
<keyword evidence="3" id="KW-0378">Hydrolase</keyword>
<proteinExistence type="predicted"/>
<gene>
    <name evidence="6" type="ORF">METZ01_LOCUS32198</name>
</gene>
<dbReference type="GO" id="GO:0004038">
    <property type="term" value="F:allantoinase activity"/>
    <property type="evidence" value="ECO:0007669"/>
    <property type="project" value="TreeGrafter"/>
</dbReference>
<dbReference type="PROSITE" id="PS00483">
    <property type="entry name" value="DIHYDROOROTASE_2"/>
    <property type="match status" value="1"/>
</dbReference>
<dbReference type="GO" id="GO:0006145">
    <property type="term" value="P:purine nucleobase catabolic process"/>
    <property type="evidence" value="ECO:0007669"/>
    <property type="project" value="TreeGrafter"/>
</dbReference>
<name>A0A381QKB2_9ZZZZ</name>
<dbReference type="PANTHER" id="PTHR43668">
    <property type="entry name" value="ALLANTOINASE"/>
    <property type="match status" value="1"/>
</dbReference>
<keyword evidence="4" id="KW-0665">Pyrimidine biosynthesis</keyword>
<dbReference type="InterPro" id="IPR032466">
    <property type="entry name" value="Metal_Hydrolase"/>
</dbReference>
<dbReference type="InterPro" id="IPR050138">
    <property type="entry name" value="DHOase/Allantoinase_Hydrolase"/>
</dbReference>
<dbReference type="PANTHER" id="PTHR43668:SF2">
    <property type="entry name" value="ALLANTOINASE"/>
    <property type="match status" value="1"/>
</dbReference>
<evidence type="ECO:0000259" key="5">
    <source>
        <dbReference type="Pfam" id="PF12890"/>
    </source>
</evidence>
<keyword evidence="2" id="KW-0479">Metal-binding</keyword>
<dbReference type="InterPro" id="IPR002195">
    <property type="entry name" value="Dihydroorotase_CS"/>
</dbReference>
<dbReference type="GO" id="GO:0046872">
    <property type="term" value="F:metal ion binding"/>
    <property type="evidence" value="ECO:0007669"/>
    <property type="project" value="UniProtKB-KW"/>
</dbReference>